<dbReference type="GO" id="GO:0000978">
    <property type="term" value="F:RNA polymerase II cis-regulatory region sequence-specific DNA binding"/>
    <property type="evidence" value="ECO:0007669"/>
    <property type="project" value="TreeGrafter"/>
</dbReference>
<dbReference type="SUPFAM" id="SSF90229">
    <property type="entry name" value="CCCH zinc finger"/>
    <property type="match status" value="1"/>
</dbReference>
<keyword evidence="2 5" id="KW-0479">Metal-binding</keyword>
<dbReference type="PROSITE" id="PS51747">
    <property type="entry name" value="CYT_DCMP_DEAMINASES_2"/>
    <property type="match status" value="1"/>
</dbReference>
<sequence>MSESTGFVKRNIKNKFARKRKNSSEDEKKHSEDDETKEMNVVIKPGDRKKYNPNFHSSSAIKKARNKNDNDSDSSDDKSSDDNIVVSYKSKRSALPSGPRDQGATSELTIETEKDRDAIALFKKSQEINKELEGKADDKIYRGMNNYTQFFKKRDTVQGNAGSNSVGPMRAPSNIRSTVRWDYQPDICKDYKETGFCGFGDSCKFLHDRSDYKYGWQLELEEKAKASKKDYEIDSDDDDKKYEINSDEEDLPFKCLICRKSFEDPVVTKCQHYFCEKCALERYQIQTLIMDDRKRIKLQEENIKIKAILDDTMTYNLPCRKFFVGKISDRKETSRAMIELNNKMPLECVNYTKRVNKSSEILIASLESLDMTENCDKDKLKAKLLSNKIPENIIETITIDIRVVEIPDFQPHLRWQYEIVTKNWPCKFHENKYLESLWNDTIFNDEEIKQHWRFIEICQFISKHFENSTVGLAVNPYNKRIVAFGVCKVKLNPILHCCMDLIDQVSRTQNGGVWSVNQNKNYQKITQIVSAKFDVNFGEGPFEKVASSEDNLHKFGPYLCTGYFIYLLDEPCLMCSMALIHSRARRVFYHRSRSYGALGSMTKLHTNKNLNHRFEAFRLELSQVLESAIKKEKKLIDKLSHRIMALTAPPPASSLSEFGWIFNNNHLDSSIYDDEDIMEFSDSSTEYQTLPYQNSQQPLQQQSESRSIYNVDAQNTFNMQTNEKFSLDLEESTSNSKEAWPVDYVKAVLMGSSSTCDVNRKRKSDWSLSNSDFPNNLTESGSEAKLPGSSKDRDRRKSQAGCIQWPEELDLNLSSELMNNNQYSNDSLLNFSNLTVFKQEVPSPPTRNIDALKIPSSPNDQPYPLESRNISPVSCVRNHVGLNGMLNVNTNIQNNEQHGTTGSSSSSNGLANFLDQFGNGNHGNENNDSNSSQNKRTMMSDEFRFQYVLAAATSIATKSNEETLTYLNQGQSYEIKLKKLGDLSTCRGKIMKSVIKICFHERRLQYMEREQMHIWQSSRPGERILDIDIPLSCGLIHVNQSAPQLNTAEVLWDPMKEVGVYIKVNCISTEFTPKKHGGEKGVPFRIQIETYFEGNNDVQVKPLHAAACQIKVFKLKGADRKHKQDRERIQKRPVSEQDKYQRSYDCTILNDISSESLVTSTIGCYSPEHIKRNISPSLPSSPIHVPSNQNPVMTFSSAPIVIGNVSSTNSICKMDQSVVSTQNYEFDDVTSITITKDSTPQHLTQWLAFHRLTSYASTFSHFSGCDLLRMSKDDLVQICGLADGIRMFNILHVKAIQPRLKIYVSLEANTYHAVYFHTATTKELIQKLYKIPGLMSNVLMKFNASSPSHMTGSNSSIHDDSNFKIFVYGPNNVMVLVTDEVLANFKDESLFSMEVIANGSVIMKPARKSAGID</sequence>
<feature type="region of interest" description="Disordered" evidence="7">
    <location>
        <begin position="842"/>
        <end position="862"/>
    </location>
</feature>
<keyword evidence="4 5" id="KW-0862">Zinc</keyword>
<feature type="compositionally biased region" description="Polar residues" evidence="7">
    <location>
        <begin position="766"/>
        <end position="781"/>
    </location>
</feature>
<feature type="region of interest" description="Disordered" evidence="7">
    <location>
        <begin position="1"/>
        <end position="110"/>
    </location>
</feature>
<dbReference type="Pfam" id="PF04516">
    <property type="entry name" value="CP2"/>
    <property type="match status" value="1"/>
</dbReference>
<keyword evidence="6" id="KW-0539">Nucleus</keyword>
<dbReference type="PROSITE" id="PS51968">
    <property type="entry name" value="GRH_CP2_DB"/>
    <property type="match status" value="1"/>
</dbReference>
<dbReference type="GO" id="GO:0003824">
    <property type="term" value="F:catalytic activity"/>
    <property type="evidence" value="ECO:0007669"/>
    <property type="project" value="InterPro"/>
</dbReference>
<dbReference type="InterPro" id="IPR002125">
    <property type="entry name" value="CMP_dCMP_dom"/>
</dbReference>
<evidence type="ECO:0000259" key="11">
    <source>
        <dbReference type="PROSITE" id="PS51968"/>
    </source>
</evidence>
<feature type="domain" description="RING-type" evidence="8">
    <location>
        <begin position="255"/>
        <end position="278"/>
    </location>
</feature>
<feature type="region of interest" description="Disordered" evidence="7">
    <location>
        <begin position="757"/>
        <end position="801"/>
    </location>
</feature>
<evidence type="ECO:0000256" key="7">
    <source>
        <dbReference type="SAM" id="MobiDB-lite"/>
    </source>
</evidence>
<evidence type="ECO:0000313" key="13">
    <source>
        <dbReference type="Proteomes" id="UP000183832"/>
    </source>
</evidence>
<dbReference type="PANTHER" id="PTHR11037">
    <property type="entry name" value="TRANSCRIPTION FACTOR CP2"/>
    <property type="match status" value="1"/>
</dbReference>
<comment type="subcellular location">
    <subcellularLocation>
        <location evidence="6">Nucleus</location>
    </subcellularLocation>
</comment>
<evidence type="ECO:0000256" key="2">
    <source>
        <dbReference type="ARBA" id="ARBA00022723"/>
    </source>
</evidence>
<evidence type="ECO:0000259" key="9">
    <source>
        <dbReference type="PROSITE" id="PS50103"/>
    </source>
</evidence>
<evidence type="ECO:0000256" key="1">
    <source>
        <dbReference type="ARBA" id="ARBA00010852"/>
    </source>
</evidence>
<evidence type="ECO:0000256" key="5">
    <source>
        <dbReference type="PROSITE-ProRule" id="PRU00723"/>
    </source>
</evidence>
<feature type="compositionally biased region" description="Basic and acidic residues" evidence="7">
    <location>
        <begin position="22"/>
        <end position="32"/>
    </location>
</feature>
<dbReference type="OrthoDB" id="9996779at2759"/>
<comment type="similarity">
    <text evidence="1">Belongs to the grh/CP2 family. CP2 subfamily.</text>
</comment>
<feature type="domain" description="Grh/CP2 DB" evidence="11">
    <location>
        <begin position="940"/>
        <end position="1188"/>
    </location>
</feature>
<dbReference type="PROSITE" id="PS50103">
    <property type="entry name" value="ZF_C3H1"/>
    <property type="match status" value="1"/>
</dbReference>
<evidence type="ECO:0000256" key="6">
    <source>
        <dbReference type="PROSITE-ProRule" id="PRU01313"/>
    </source>
</evidence>
<dbReference type="Gene3D" id="3.40.140.10">
    <property type="entry name" value="Cytidine Deaminase, domain 2"/>
    <property type="match status" value="1"/>
</dbReference>
<dbReference type="InterPro" id="IPR016193">
    <property type="entry name" value="Cytidine_deaminase-like"/>
</dbReference>
<feature type="compositionally biased region" description="Low complexity" evidence="7">
    <location>
        <begin position="918"/>
        <end position="932"/>
    </location>
</feature>
<feature type="compositionally biased region" description="Basic and acidic residues" evidence="7">
    <location>
        <begin position="66"/>
        <end position="81"/>
    </location>
</feature>
<dbReference type="PANTHER" id="PTHR11037:SF21">
    <property type="entry name" value="GEMINI, ISOFORM C"/>
    <property type="match status" value="1"/>
</dbReference>
<dbReference type="GO" id="GO:0005634">
    <property type="term" value="C:nucleus"/>
    <property type="evidence" value="ECO:0007669"/>
    <property type="project" value="UniProtKB-SubCell"/>
</dbReference>
<gene>
    <name evidence="12" type="ORF">CLUMA_CG009131</name>
</gene>
<feature type="zinc finger region" description="C3H1-type" evidence="5">
    <location>
        <begin position="182"/>
        <end position="210"/>
    </location>
</feature>
<dbReference type="CDD" id="cd16539">
    <property type="entry name" value="RING-HC_RNF113A_B"/>
    <property type="match status" value="1"/>
</dbReference>
<dbReference type="Proteomes" id="UP000183832">
    <property type="component" value="Unassembled WGS sequence"/>
</dbReference>
<feature type="domain" description="CMP/dCMP-type deaminase" evidence="10">
    <location>
        <begin position="489"/>
        <end position="617"/>
    </location>
</feature>
<dbReference type="InterPro" id="IPR000571">
    <property type="entry name" value="Znf_CCCH"/>
</dbReference>
<dbReference type="SUPFAM" id="SSF57850">
    <property type="entry name" value="RING/U-box"/>
    <property type="match status" value="1"/>
</dbReference>
<protein>
    <submittedName>
        <fullName evidence="12">CLUMA_CG009131, isoform A</fullName>
    </submittedName>
</protein>
<dbReference type="InterPro" id="IPR027370">
    <property type="entry name" value="Znf-RING_euk"/>
</dbReference>
<organism evidence="12 13">
    <name type="scientific">Clunio marinus</name>
    <dbReference type="NCBI Taxonomy" id="568069"/>
    <lineage>
        <taxon>Eukaryota</taxon>
        <taxon>Metazoa</taxon>
        <taxon>Ecdysozoa</taxon>
        <taxon>Arthropoda</taxon>
        <taxon>Hexapoda</taxon>
        <taxon>Insecta</taxon>
        <taxon>Pterygota</taxon>
        <taxon>Neoptera</taxon>
        <taxon>Endopterygota</taxon>
        <taxon>Diptera</taxon>
        <taxon>Nematocera</taxon>
        <taxon>Chironomoidea</taxon>
        <taxon>Chironomidae</taxon>
        <taxon>Clunio</taxon>
    </lineage>
</organism>
<dbReference type="EMBL" id="CVRI01000042">
    <property type="protein sequence ID" value="CRK95673.1"/>
    <property type="molecule type" value="Genomic_DNA"/>
</dbReference>
<dbReference type="InterPro" id="IPR040167">
    <property type="entry name" value="TF_CP2-like"/>
</dbReference>
<dbReference type="Gene3D" id="3.30.40.10">
    <property type="entry name" value="Zinc/RING finger domain, C3HC4 (zinc finger)"/>
    <property type="match status" value="1"/>
</dbReference>
<keyword evidence="13" id="KW-1185">Reference proteome</keyword>
<feature type="region of interest" description="Disordered" evidence="7">
    <location>
        <begin position="892"/>
        <end position="935"/>
    </location>
</feature>
<evidence type="ECO:0000259" key="8">
    <source>
        <dbReference type="PROSITE" id="PS50089"/>
    </source>
</evidence>
<evidence type="ECO:0000256" key="4">
    <source>
        <dbReference type="ARBA" id="ARBA00022833"/>
    </source>
</evidence>
<dbReference type="InterPro" id="IPR013083">
    <property type="entry name" value="Znf_RING/FYVE/PHD"/>
</dbReference>
<dbReference type="STRING" id="568069.A0A1J1IB54"/>
<keyword evidence="6" id="KW-0238">DNA-binding</keyword>
<reference evidence="12 13" key="1">
    <citation type="submission" date="2015-04" db="EMBL/GenBank/DDBJ databases">
        <authorList>
            <person name="Syromyatnikov M.Y."/>
            <person name="Popov V.N."/>
        </authorList>
    </citation>
    <scope>NUCLEOTIDE SEQUENCE [LARGE SCALE GENOMIC DNA]</scope>
</reference>
<dbReference type="SMART" id="SM00356">
    <property type="entry name" value="ZnF_C3H1"/>
    <property type="match status" value="1"/>
</dbReference>
<evidence type="ECO:0000256" key="3">
    <source>
        <dbReference type="ARBA" id="ARBA00022771"/>
    </source>
</evidence>
<dbReference type="InterPro" id="IPR036855">
    <property type="entry name" value="Znf_CCCH_sf"/>
</dbReference>
<proteinExistence type="inferred from homology"/>
<dbReference type="GO" id="GO:0008270">
    <property type="term" value="F:zinc ion binding"/>
    <property type="evidence" value="ECO:0007669"/>
    <property type="project" value="UniProtKB-KW"/>
</dbReference>
<feature type="compositionally biased region" description="Basic residues" evidence="7">
    <location>
        <begin position="10"/>
        <end position="21"/>
    </location>
</feature>
<evidence type="ECO:0000259" key="10">
    <source>
        <dbReference type="PROSITE" id="PS51747"/>
    </source>
</evidence>
<accession>A0A1J1IB54</accession>
<dbReference type="PROSITE" id="PS50089">
    <property type="entry name" value="ZF_RING_2"/>
    <property type="match status" value="1"/>
</dbReference>
<dbReference type="InterPro" id="IPR007604">
    <property type="entry name" value="CP2"/>
</dbReference>
<dbReference type="SUPFAM" id="SSF47769">
    <property type="entry name" value="SAM/Pointed domain"/>
    <property type="match status" value="1"/>
</dbReference>
<dbReference type="Pfam" id="PF18016">
    <property type="entry name" value="SAM_3"/>
    <property type="match status" value="1"/>
</dbReference>
<dbReference type="InterPro" id="IPR001841">
    <property type="entry name" value="Znf_RING"/>
</dbReference>
<dbReference type="Gene3D" id="1.10.150.50">
    <property type="entry name" value="Transcription Factor, Ets-1"/>
    <property type="match status" value="1"/>
</dbReference>
<dbReference type="InterPro" id="IPR013761">
    <property type="entry name" value="SAM/pointed_sf"/>
</dbReference>
<feature type="domain" description="C3H1-type" evidence="9">
    <location>
        <begin position="182"/>
        <end position="210"/>
    </location>
</feature>
<keyword evidence="3 5" id="KW-0863">Zinc-finger</keyword>
<dbReference type="SUPFAM" id="SSF53927">
    <property type="entry name" value="Cytidine deaminase-like"/>
    <property type="match status" value="1"/>
</dbReference>
<evidence type="ECO:0000313" key="12">
    <source>
        <dbReference type="EMBL" id="CRK95673.1"/>
    </source>
</evidence>
<dbReference type="InterPro" id="IPR041418">
    <property type="entry name" value="SAM_3"/>
</dbReference>
<dbReference type="Pfam" id="PF13445">
    <property type="entry name" value="zf-RING_UBOX"/>
    <property type="match status" value="1"/>
</dbReference>
<dbReference type="Pfam" id="PF00642">
    <property type="entry name" value="zf-CCCH"/>
    <property type="match status" value="1"/>
</dbReference>
<name>A0A1J1IB54_9DIPT</name>
<dbReference type="GO" id="GO:0001228">
    <property type="term" value="F:DNA-binding transcription activator activity, RNA polymerase II-specific"/>
    <property type="evidence" value="ECO:0007669"/>
    <property type="project" value="TreeGrafter"/>
</dbReference>